<sequence length="660" mass="74573">MSVTEINICKTIARFGILAFFCFGILARCASVGTPQGGPRDSLPPKVVMMTPAFGTTNFKDKRITIQFNEYVQLKDQQKEFFTSPFMKKKPTLMLRGRGIQIDLKEDLDSNQTYSLNFGKSVVDNNEGNPYTGLRYVFSTGDHIDSLLMSGYTTDAMTTDTVGNVYILFYDAKTDSIPQYDSTLLKSKPIAVGKSFPNGIFIAENLKPIDYRIYALEDNNGNLEYEPGVDRVAFLDSTYNPLNQPGFDIWYDTTRRYMQADPQVMMRMFMDKPFRRQTYTGSKRTHGNRIVLTFTAPHPDIKELSFEGIDPGKIVTEYGNSKRDTMELWFDSRSEDLPDTLRGKLIYMKHDSLFRLQPDTQLLKLGWRAPVKKEKEEKKKKEDDLPEPNPFKVRVAGGTTLNPEKNIVFEFDYPLTGVDSAAMSLLKLGEGDQTTPVGLTFRQDTLKLRKWTLAAPWEADQKYRLLIPAGVFKNTNGESNDTLRSEFTIESPEKYATLVLNIQGKTPESEYVVQVISPQGSVLKEVAHLKTGSHTLQYIDVGTVKIRFIEDLNGNGRWDTGSLVERRQPERVGMYVDDNNSEEITTKENWELVFDVDMNRIFGPVTMESMTAKINRDNEARLKAIAKKRAEDAANQKKQHNSGGGMGMGSMGGMGGMIGR</sequence>
<organism evidence="4 5">
    <name type="scientific">Alistipes hominis</name>
    <dbReference type="NCBI Taxonomy" id="2763015"/>
    <lineage>
        <taxon>Bacteria</taxon>
        <taxon>Pseudomonadati</taxon>
        <taxon>Bacteroidota</taxon>
        <taxon>Bacteroidia</taxon>
        <taxon>Bacteroidales</taxon>
        <taxon>Rikenellaceae</taxon>
        <taxon>Alistipes</taxon>
    </lineage>
</organism>
<feature type="domain" description="SbsA Ig-like" evidence="3">
    <location>
        <begin position="41"/>
        <end position="140"/>
    </location>
</feature>
<comment type="caution">
    <text evidence="4">The sequence shown here is derived from an EMBL/GenBank/DDBJ whole genome shotgun (WGS) entry which is preliminary data.</text>
</comment>
<name>A0ABR7CKJ9_9BACT</name>
<evidence type="ECO:0000313" key="5">
    <source>
        <dbReference type="Proteomes" id="UP000636891"/>
    </source>
</evidence>
<evidence type="ECO:0000256" key="1">
    <source>
        <dbReference type="ARBA" id="ARBA00022729"/>
    </source>
</evidence>
<feature type="compositionally biased region" description="Gly residues" evidence="2">
    <location>
        <begin position="642"/>
        <end position="660"/>
    </location>
</feature>
<proteinExistence type="predicted"/>
<reference evidence="4 5" key="1">
    <citation type="submission" date="2020-08" db="EMBL/GenBank/DDBJ databases">
        <title>Genome public.</title>
        <authorList>
            <person name="Liu C."/>
            <person name="Sun Q."/>
        </authorList>
    </citation>
    <scope>NUCLEOTIDE SEQUENCE [LARGE SCALE GENOMIC DNA]</scope>
    <source>
        <strain evidence="4 5">New-7</strain>
    </source>
</reference>
<dbReference type="EMBL" id="JACOOK010000002">
    <property type="protein sequence ID" value="MBC5616177.1"/>
    <property type="molecule type" value="Genomic_DNA"/>
</dbReference>
<dbReference type="Proteomes" id="UP000636891">
    <property type="component" value="Unassembled WGS sequence"/>
</dbReference>
<evidence type="ECO:0000256" key="2">
    <source>
        <dbReference type="SAM" id="MobiDB-lite"/>
    </source>
</evidence>
<keyword evidence="1" id="KW-0732">Signal</keyword>
<dbReference type="InterPro" id="IPR032812">
    <property type="entry name" value="SbsA_Ig"/>
</dbReference>
<protein>
    <submittedName>
        <fullName evidence="4">Ig-like domain-containing protein</fullName>
    </submittedName>
</protein>
<evidence type="ECO:0000313" key="4">
    <source>
        <dbReference type="EMBL" id="MBC5616177.1"/>
    </source>
</evidence>
<evidence type="ECO:0000259" key="3">
    <source>
        <dbReference type="Pfam" id="PF13205"/>
    </source>
</evidence>
<keyword evidence="5" id="KW-1185">Reference proteome</keyword>
<gene>
    <name evidence="4" type="ORF">H8S08_03975</name>
</gene>
<accession>A0ABR7CKJ9</accession>
<dbReference type="Pfam" id="PF13205">
    <property type="entry name" value="Big_5"/>
    <property type="match status" value="1"/>
</dbReference>
<feature type="region of interest" description="Disordered" evidence="2">
    <location>
        <begin position="629"/>
        <end position="660"/>
    </location>
</feature>
<dbReference type="RefSeq" id="WP_118655468.1">
    <property type="nucleotide sequence ID" value="NZ_JACOOK010000002.1"/>
</dbReference>